<evidence type="ECO:0000256" key="1">
    <source>
        <dbReference type="PIRSR" id="PIRSR000097-1"/>
    </source>
</evidence>
<dbReference type="SUPFAM" id="SSF51430">
    <property type="entry name" value="NAD(P)-linked oxidoreductase"/>
    <property type="match status" value="1"/>
</dbReference>
<evidence type="ECO:0000259" key="4">
    <source>
        <dbReference type="Pfam" id="PF00248"/>
    </source>
</evidence>
<dbReference type="InterPro" id="IPR023210">
    <property type="entry name" value="NADP_OxRdtase_dom"/>
</dbReference>
<evidence type="ECO:0000313" key="6">
    <source>
        <dbReference type="Proteomes" id="UP000759131"/>
    </source>
</evidence>
<feature type="active site" description="Proton donor" evidence="1">
    <location>
        <position position="48"/>
    </location>
</feature>
<dbReference type="Gene3D" id="3.20.20.100">
    <property type="entry name" value="NADP-dependent oxidoreductase domain"/>
    <property type="match status" value="1"/>
</dbReference>
<dbReference type="Proteomes" id="UP000759131">
    <property type="component" value="Unassembled WGS sequence"/>
</dbReference>
<keyword evidence="6" id="KW-1185">Reference proteome</keyword>
<dbReference type="CDD" id="cd19071">
    <property type="entry name" value="AKR_AKR1-5-like"/>
    <property type="match status" value="1"/>
</dbReference>
<dbReference type="InterPro" id="IPR036812">
    <property type="entry name" value="NAD(P)_OxRdtase_dom_sf"/>
</dbReference>
<dbReference type="InterPro" id="IPR020471">
    <property type="entry name" value="AKR"/>
</dbReference>
<sequence length="337" mass="38226">MVVKLNNGKVMPMVGLGTWELSDRQTITTALNAAISAGYRHIDTAAFYHNEHLIGEYLNSLLQSSKALPGFENGDINVSIQIKRSDLFITSKLWNDSHDNPETALEESLSKLKLDFLDLYLIHWPVNFNGSFDLEPLWRKMESFVDSGKVKSIGVANFGIKNLTHLLSFCRIKPVVNQIELHPYFPQEEIHSFCKKNNILNISYSTLGSNVAANGVRFTHKIKEQMINRQLNKIHSTFEALDDQSISDGSETAPPPVRDDSLVLQLAEKYSVSASQIILSFEVLEGIAVIPRSSSPEHIQSNINLIFLQNEDKELMRNIKMRFRFHDPKAYGPHRFE</sequence>
<evidence type="ECO:0000256" key="3">
    <source>
        <dbReference type="PIRSR" id="PIRSR000097-3"/>
    </source>
</evidence>
<organism evidence="5">
    <name type="scientific">Medioppia subpectinata</name>
    <dbReference type="NCBI Taxonomy" id="1979941"/>
    <lineage>
        <taxon>Eukaryota</taxon>
        <taxon>Metazoa</taxon>
        <taxon>Ecdysozoa</taxon>
        <taxon>Arthropoda</taxon>
        <taxon>Chelicerata</taxon>
        <taxon>Arachnida</taxon>
        <taxon>Acari</taxon>
        <taxon>Acariformes</taxon>
        <taxon>Sarcoptiformes</taxon>
        <taxon>Oribatida</taxon>
        <taxon>Brachypylina</taxon>
        <taxon>Oppioidea</taxon>
        <taxon>Oppiidae</taxon>
        <taxon>Medioppia</taxon>
    </lineage>
</organism>
<dbReference type="AlphaFoldDB" id="A0A7R9KCA4"/>
<dbReference type="PANTHER" id="PTHR11732">
    <property type="entry name" value="ALDO/KETO REDUCTASE"/>
    <property type="match status" value="1"/>
</dbReference>
<evidence type="ECO:0000313" key="5">
    <source>
        <dbReference type="EMBL" id="CAD7620386.1"/>
    </source>
</evidence>
<gene>
    <name evidence="5" type="ORF">OSB1V03_LOCUS873</name>
</gene>
<dbReference type="GO" id="GO:0016491">
    <property type="term" value="F:oxidoreductase activity"/>
    <property type="evidence" value="ECO:0007669"/>
    <property type="project" value="InterPro"/>
</dbReference>
<accession>A0A7R9KCA4</accession>
<dbReference type="PROSITE" id="PS00798">
    <property type="entry name" value="ALDOKETO_REDUCTASE_1"/>
    <property type="match status" value="1"/>
</dbReference>
<dbReference type="OrthoDB" id="416253at2759"/>
<proteinExistence type="predicted"/>
<feature type="binding site" evidence="2">
    <location>
        <position position="123"/>
    </location>
    <ligand>
        <name>substrate</name>
    </ligand>
</feature>
<dbReference type="EMBL" id="OC854792">
    <property type="protein sequence ID" value="CAD7620386.1"/>
    <property type="molecule type" value="Genomic_DNA"/>
</dbReference>
<dbReference type="Pfam" id="PF00248">
    <property type="entry name" value="Aldo_ket_red"/>
    <property type="match status" value="1"/>
</dbReference>
<dbReference type="PRINTS" id="PR00069">
    <property type="entry name" value="ALDKETRDTASE"/>
</dbReference>
<name>A0A7R9KCA4_9ACAR</name>
<dbReference type="InterPro" id="IPR018170">
    <property type="entry name" value="Aldo/ket_reductase_CS"/>
</dbReference>
<protein>
    <recommendedName>
        <fullName evidence="4">NADP-dependent oxidoreductase domain-containing protein</fullName>
    </recommendedName>
</protein>
<feature type="site" description="Lowers pKa of active site Tyr" evidence="3">
    <location>
        <position position="92"/>
    </location>
</feature>
<feature type="domain" description="NADP-dependent oxidoreductase" evidence="4">
    <location>
        <begin position="14"/>
        <end position="312"/>
    </location>
</feature>
<reference evidence="5" key="1">
    <citation type="submission" date="2020-11" db="EMBL/GenBank/DDBJ databases">
        <authorList>
            <person name="Tran Van P."/>
        </authorList>
    </citation>
    <scope>NUCLEOTIDE SEQUENCE</scope>
</reference>
<evidence type="ECO:0000256" key="2">
    <source>
        <dbReference type="PIRSR" id="PIRSR000097-2"/>
    </source>
</evidence>
<dbReference type="EMBL" id="CAJPIZ010000217">
    <property type="protein sequence ID" value="CAG2100816.1"/>
    <property type="molecule type" value="Genomic_DNA"/>
</dbReference>
<dbReference type="PIRSF" id="PIRSF000097">
    <property type="entry name" value="AKR"/>
    <property type="match status" value="1"/>
</dbReference>